<reference evidence="3" key="1">
    <citation type="journal article" date="2008" name="J. Bacteriol.">
        <title>Genome sequence of Thermofilum pendens reveals an exceptional loss of biosynthetic pathways without genome reduction.</title>
        <authorList>
            <person name="Anderson I."/>
            <person name="Rodriguez J."/>
            <person name="Susanti D."/>
            <person name="Porat I."/>
            <person name="Reich C."/>
            <person name="Ulrich L.E."/>
            <person name="Elkins J.G."/>
            <person name="Mavromatis K."/>
            <person name="Lykidis A."/>
            <person name="Kim E."/>
            <person name="Thompson L.S."/>
            <person name="Nolan M."/>
            <person name="Land M."/>
            <person name="Copeland A."/>
            <person name="Lapidus A."/>
            <person name="Lucas S."/>
            <person name="Detter C."/>
            <person name="Zhulin I.B."/>
            <person name="Olsen G.J."/>
            <person name="Whitman W."/>
            <person name="Mukhopadhyay B."/>
            <person name="Bristow J."/>
            <person name="Kyrpides N."/>
        </authorList>
    </citation>
    <scope>NUCLEOTIDE SEQUENCE [LARGE SCALE GENOMIC DNA]</scope>
    <source>
        <strain evidence="3">DSM 2475 / Hrk 5</strain>
    </source>
</reference>
<dbReference type="InterPro" id="IPR000286">
    <property type="entry name" value="HDACs"/>
</dbReference>
<gene>
    <name evidence="2" type="ordered locus">Tpen_0570</name>
</gene>
<dbReference type="PRINTS" id="PR01270">
    <property type="entry name" value="HDASUPER"/>
</dbReference>
<dbReference type="EnsemblBacteria" id="ABL77975">
    <property type="protein sequence ID" value="ABL77975"/>
    <property type="gene ID" value="Tpen_0570"/>
</dbReference>
<dbReference type="Proteomes" id="UP000000641">
    <property type="component" value="Chromosome"/>
</dbReference>
<dbReference type="KEGG" id="tpe:Tpen_0570"/>
<keyword evidence="3" id="KW-1185">Reference proteome</keyword>
<evidence type="ECO:0000313" key="3">
    <source>
        <dbReference type="Proteomes" id="UP000000641"/>
    </source>
</evidence>
<dbReference type="Pfam" id="PF00850">
    <property type="entry name" value="Hist_deacetyl"/>
    <property type="match status" value="1"/>
</dbReference>
<organism evidence="2 3">
    <name type="scientific">Thermofilum pendens (strain DSM 2475 / Hrk 5)</name>
    <dbReference type="NCBI Taxonomy" id="368408"/>
    <lineage>
        <taxon>Archaea</taxon>
        <taxon>Thermoproteota</taxon>
        <taxon>Thermoprotei</taxon>
        <taxon>Thermofilales</taxon>
        <taxon>Thermofilaceae</taxon>
        <taxon>Thermofilum</taxon>
    </lineage>
</organism>
<dbReference type="GO" id="GO:0004407">
    <property type="term" value="F:histone deacetylase activity"/>
    <property type="evidence" value="ECO:0007669"/>
    <property type="project" value="TreeGrafter"/>
</dbReference>
<dbReference type="PANTHER" id="PTHR10625">
    <property type="entry name" value="HISTONE DEACETYLASE HDAC1-RELATED"/>
    <property type="match status" value="1"/>
</dbReference>
<dbReference type="Gene3D" id="3.40.800.20">
    <property type="entry name" value="Histone deacetylase domain"/>
    <property type="match status" value="1"/>
</dbReference>
<feature type="domain" description="Histone deacetylase" evidence="1">
    <location>
        <begin position="53"/>
        <end position="313"/>
    </location>
</feature>
<dbReference type="InterPro" id="IPR023696">
    <property type="entry name" value="Ureohydrolase_dom_sf"/>
</dbReference>
<dbReference type="AlphaFoldDB" id="A1RXP5"/>
<dbReference type="PANTHER" id="PTHR10625:SF10">
    <property type="entry name" value="HISTONE DEACETYLASE HDAC1"/>
    <property type="match status" value="1"/>
</dbReference>
<dbReference type="RefSeq" id="WP_011752240.1">
    <property type="nucleotide sequence ID" value="NC_008698.1"/>
</dbReference>
<name>A1RXP5_THEPD</name>
<dbReference type="GeneID" id="4600614"/>
<dbReference type="OrthoDB" id="147549at2157"/>
<evidence type="ECO:0000259" key="1">
    <source>
        <dbReference type="Pfam" id="PF00850"/>
    </source>
</evidence>
<protein>
    <submittedName>
        <fullName evidence="2">Histone deacetylase superfamily</fullName>
    </submittedName>
</protein>
<proteinExistence type="predicted"/>
<sequence>MKREDYAQLHVVWGEGYDEISFTPFSLRDEWTLARRLFYEKYLGFLRRTFKVEVHEVKRYPESVLLLAHDKEYVDYVKRMSELGAGLLDYGDTPAYPGVFEKALLAVSGTLTLADILVKAGRGVAFNPQGGFHHARRRSAGGFCVFNDVAVAARYVRERGYERVAIIDVDAHHGDGTQEILYRDPLLKVSVHGYGYGFYPGTGWIDELGEGDGLCMNINVPIPLTSADDVFELVVRELLAPLISSYSPDFVIVQSGVDAYRGDPLVGLRLTDNSYKVFAEFLSGIAARGVPVLLTGGGGYQPEVTARTWAFILSCVAGRCLEELGPLDEKTSSDRKTVEIVSSRIDYLLRSLKECEVKKR</sequence>
<dbReference type="STRING" id="368408.Tpen_0570"/>
<dbReference type="GO" id="GO:0040029">
    <property type="term" value="P:epigenetic regulation of gene expression"/>
    <property type="evidence" value="ECO:0007669"/>
    <property type="project" value="TreeGrafter"/>
</dbReference>
<dbReference type="InterPro" id="IPR023801">
    <property type="entry name" value="His_deacetylse_dom"/>
</dbReference>
<dbReference type="InterPro" id="IPR037138">
    <property type="entry name" value="His_deacetylse_dom_sf"/>
</dbReference>
<dbReference type="SUPFAM" id="SSF52768">
    <property type="entry name" value="Arginase/deacetylase"/>
    <property type="match status" value="1"/>
</dbReference>
<accession>A1RXP5</accession>
<dbReference type="EMBL" id="CP000505">
    <property type="protein sequence ID" value="ABL77975.1"/>
    <property type="molecule type" value="Genomic_DNA"/>
</dbReference>
<evidence type="ECO:0000313" key="2">
    <source>
        <dbReference type="EMBL" id="ABL77975.1"/>
    </source>
</evidence>
<dbReference type="HOGENOM" id="CLU_007727_8_0_2"/>
<dbReference type="eggNOG" id="arCOG00324">
    <property type="taxonomic scope" value="Archaea"/>
</dbReference>